<evidence type="ECO:0000313" key="3">
    <source>
        <dbReference type="WBParaSite" id="ALUE_0001457801-mRNA-1"/>
    </source>
</evidence>
<keyword evidence="1" id="KW-0812">Transmembrane</keyword>
<dbReference type="WBParaSite" id="ALUE_0001457801-mRNA-1">
    <property type="protein sequence ID" value="ALUE_0001457801-mRNA-1"/>
    <property type="gene ID" value="ALUE_0001457801"/>
</dbReference>
<sequence length="364" mass="42096">MGRRRRENRMYCKEAFEAELHNPSRIVYLLFIIIRWALSAFIIILSRKIIAHDIIKYFTLNLIATCILCDMFLAARECIAVAQLYTTVFHSSQTLVLFNALTQVFADAAATEYRAMSLFVVFTMYLLFVFPFKMRQFLSGKAYKYYFISVHLLTPFACLSRFLIYIVRDQYTLAVLRRYNAIGPYALVFTVAVLLLLITLLVSWPELKRARPLAPLLLPNESAPISWLARPKAVHKVRGTLLNSAIARDLKIGCVVPVHYSVCSAPFIRVQKKSRPPENSRRPFYSIEPSAITLWMHDVLPEQMTYVLSNLRFSCEGELFIIEFIEPYARYSSVSERRRIVAAEDAWKTTVDWCHFLKEQLSAS</sequence>
<keyword evidence="2" id="KW-1185">Reference proteome</keyword>
<organism evidence="2 3">
    <name type="scientific">Ascaris lumbricoides</name>
    <name type="common">Giant roundworm</name>
    <dbReference type="NCBI Taxonomy" id="6252"/>
    <lineage>
        <taxon>Eukaryota</taxon>
        <taxon>Metazoa</taxon>
        <taxon>Ecdysozoa</taxon>
        <taxon>Nematoda</taxon>
        <taxon>Chromadorea</taxon>
        <taxon>Rhabditida</taxon>
        <taxon>Spirurina</taxon>
        <taxon>Ascaridomorpha</taxon>
        <taxon>Ascaridoidea</taxon>
        <taxon>Ascarididae</taxon>
        <taxon>Ascaris</taxon>
    </lineage>
</organism>
<dbReference type="Proteomes" id="UP000036681">
    <property type="component" value="Unplaced"/>
</dbReference>
<proteinExistence type="predicted"/>
<feature type="transmembrane region" description="Helical" evidence="1">
    <location>
        <begin position="182"/>
        <end position="202"/>
    </location>
</feature>
<evidence type="ECO:0000313" key="2">
    <source>
        <dbReference type="Proteomes" id="UP000036681"/>
    </source>
</evidence>
<reference evidence="3" key="1">
    <citation type="submission" date="2023-03" db="UniProtKB">
        <authorList>
            <consortium name="WormBaseParasite"/>
        </authorList>
    </citation>
    <scope>IDENTIFICATION</scope>
</reference>
<protein>
    <submittedName>
        <fullName evidence="3">G-protein coupled receptors family 1 profile domain-containing protein</fullName>
    </submittedName>
</protein>
<name>A0A9J2PZ19_ASCLU</name>
<feature type="transmembrane region" description="Helical" evidence="1">
    <location>
        <begin position="145"/>
        <end position="167"/>
    </location>
</feature>
<dbReference type="AlphaFoldDB" id="A0A9J2PZ19"/>
<feature type="transmembrane region" description="Helical" evidence="1">
    <location>
        <begin position="26"/>
        <end position="45"/>
    </location>
</feature>
<feature type="transmembrane region" description="Helical" evidence="1">
    <location>
        <begin position="113"/>
        <end position="133"/>
    </location>
</feature>
<evidence type="ECO:0000256" key="1">
    <source>
        <dbReference type="SAM" id="Phobius"/>
    </source>
</evidence>
<accession>A0A9J2PZ19</accession>
<keyword evidence="1" id="KW-1133">Transmembrane helix</keyword>
<keyword evidence="1" id="KW-0472">Membrane</keyword>